<organism evidence="1 2">
    <name type="scientific">Alteribacillus bidgolensis</name>
    <dbReference type="NCBI Taxonomy" id="930129"/>
    <lineage>
        <taxon>Bacteria</taxon>
        <taxon>Bacillati</taxon>
        <taxon>Bacillota</taxon>
        <taxon>Bacilli</taxon>
        <taxon>Bacillales</taxon>
        <taxon>Bacillaceae</taxon>
        <taxon>Alteribacillus</taxon>
    </lineage>
</organism>
<dbReference type="EMBL" id="FNDU01000009">
    <property type="protein sequence ID" value="SDI61659.1"/>
    <property type="molecule type" value="Genomic_DNA"/>
</dbReference>
<reference evidence="1 2" key="1">
    <citation type="submission" date="2016-10" db="EMBL/GenBank/DDBJ databases">
        <authorList>
            <person name="de Groot N.N."/>
        </authorList>
    </citation>
    <scope>NUCLEOTIDE SEQUENCE [LARGE SCALE GENOMIC DNA]</scope>
    <source>
        <strain evidence="2">P4B,CCM 7963,CECT 7998,DSM 25260,IBRC-M 10614,KCTC 13821</strain>
    </source>
</reference>
<protein>
    <submittedName>
        <fullName evidence="1">Uncharacterized protein</fullName>
    </submittedName>
</protein>
<evidence type="ECO:0000313" key="2">
    <source>
        <dbReference type="Proteomes" id="UP000199017"/>
    </source>
</evidence>
<accession>A0A1G8M133</accession>
<sequence>MNSIFIEKGLNPFFHLPTIGELAYHPAVRKVLLGLCHNLFSNNIPSANIIQLCIRLADWNDIYGILDSRSHVRQFEFVHLYK</sequence>
<gene>
    <name evidence="1" type="ORF">SAMN05216352_109168</name>
</gene>
<evidence type="ECO:0000313" key="1">
    <source>
        <dbReference type="EMBL" id="SDI61659.1"/>
    </source>
</evidence>
<dbReference type="AlphaFoldDB" id="A0A1G8M133"/>
<dbReference type="Proteomes" id="UP000199017">
    <property type="component" value="Unassembled WGS sequence"/>
</dbReference>
<name>A0A1G8M133_9BACI</name>
<keyword evidence="2" id="KW-1185">Reference proteome</keyword>
<proteinExistence type="predicted"/>